<reference evidence="2 3" key="2">
    <citation type="submission" date="2018-12" db="EMBL/GenBank/DDBJ databases">
        <title>Rhizobacter gummiphilus sp. nov., a rubber-degrading bacterium isolated from the soil of a botanical garden in Japan.</title>
        <authorList>
            <person name="Shunsuke S.S."/>
        </authorList>
    </citation>
    <scope>NUCLEOTIDE SEQUENCE [LARGE SCALE GENOMIC DNA]</scope>
    <source>
        <strain evidence="2 3">S-16</strain>
    </source>
</reference>
<dbReference type="EMBL" id="QUSW01000003">
    <property type="protein sequence ID" value="RQP24389.1"/>
    <property type="molecule type" value="Genomic_DNA"/>
</dbReference>
<dbReference type="CDD" id="cd02947">
    <property type="entry name" value="TRX_family"/>
    <property type="match status" value="1"/>
</dbReference>
<dbReference type="InterPro" id="IPR036249">
    <property type="entry name" value="Thioredoxin-like_sf"/>
</dbReference>
<evidence type="ECO:0000313" key="2">
    <source>
        <dbReference type="EMBL" id="RQP24389.1"/>
    </source>
</evidence>
<dbReference type="SUPFAM" id="SSF52833">
    <property type="entry name" value="Thioredoxin-like"/>
    <property type="match status" value="1"/>
</dbReference>
<keyword evidence="3" id="KW-1185">Reference proteome</keyword>
<accession>A0A3N7JTX6</accession>
<evidence type="ECO:0000313" key="3">
    <source>
        <dbReference type="Proteomes" id="UP000267464"/>
    </source>
</evidence>
<sequence>MHTCAMTSAPPLLVAGLCAQWCGTCREYLPMFERQGVAFDGKTRFEWVDIEDHDEVLGALDVENFPTLLIARGDEVLFYGVVTPHEQTLARLVQTALDGDLKPVNDPQLAGLPQRVRQAM</sequence>
<dbReference type="AlphaFoldDB" id="A0A3N7JTX6"/>
<dbReference type="Proteomes" id="UP000267464">
    <property type="component" value="Unassembled WGS sequence"/>
</dbReference>
<dbReference type="Gene3D" id="3.40.30.10">
    <property type="entry name" value="Glutaredoxin"/>
    <property type="match status" value="1"/>
</dbReference>
<organism evidence="2 3">
    <name type="scientific">Piscinibacter terrae</name>
    <dbReference type="NCBI Taxonomy" id="2496871"/>
    <lineage>
        <taxon>Bacteria</taxon>
        <taxon>Pseudomonadati</taxon>
        <taxon>Pseudomonadota</taxon>
        <taxon>Betaproteobacteria</taxon>
        <taxon>Burkholderiales</taxon>
        <taxon>Sphaerotilaceae</taxon>
        <taxon>Piscinibacter</taxon>
    </lineage>
</organism>
<dbReference type="InterPro" id="IPR013766">
    <property type="entry name" value="Thioredoxin_domain"/>
</dbReference>
<dbReference type="Pfam" id="PF00085">
    <property type="entry name" value="Thioredoxin"/>
    <property type="match status" value="1"/>
</dbReference>
<comment type="caution">
    <text evidence="2">The sequence shown here is derived from an EMBL/GenBank/DDBJ whole genome shotgun (WGS) entry which is preliminary data.</text>
</comment>
<reference evidence="2 3" key="1">
    <citation type="submission" date="2018-08" db="EMBL/GenBank/DDBJ databases">
        <authorList>
            <person name="Khan S.A."/>
            <person name="Jeon C.O."/>
            <person name="Chun B.H."/>
            <person name="Jeong S.E."/>
        </authorList>
    </citation>
    <scope>NUCLEOTIDE SEQUENCE [LARGE SCALE GENOMIC DNA]</scope>
    <source>
        <strain evidence="2 3">S-16</strain>
    </source>
</reference>
<gene>
    <name evidence="2" type="ORF">DZC73_13930</name>
</gene>
<name>A0A3N7JTX6_9BURK</name>
<evidence type="ECO:0000259" key="1">
    <source>
        <dbReference type="Pfam" id="PF00085"/>
    </source>
</evidence>
<dbReference type="OrthoDB" id="8521206at2"/>
<feature type="domain" description="Thioredoxin" evidence="1">
    <location>
        <begin position="14"/>
        <end position="75"/>
    </location>
</feature>
<proteinExistence type="predicted"/>
<protein>
    <submittedName>
        <fullName evidence="2">Thioredoxin</fullName>
    </submittedName>
</protein>